<evidence type="ECO:0000313" key="5">
    <source>
        <dbReference type="Proteomes" id="UP000184330"/>
    </source>
</evidence>
<reference evidence="4 5" key="1">
    <citation type="submission" date="2016-03" db="EMBL/GenBank/DDBJ databases">
        <authorList>
            <person name="Ploux O."/>
        </authorList>
    </citation>
    <scope>NUCLEOTIDE SEQUENCE [LARGE SCALE GENOMIC DNA]</scope>
    <source>
        <strain evidence="4 5">UAMH 11012</strain>
    </source>
</reference>
<dbReference type="Proteomes" id="UP000184330">
    <property type="component" value="Unassembled WGS sequence"/>
</dbReference>
<evidence type="ECO:0000259" key="3">
    <source>
        <dbReference type="PROSITE" id="PS50941"/>
    </source>
</evidence>
<dbReference type="EMBL" id="FJOG01000005">
    <property type="protein sequence ID" value="CZR54754.1"/>
    <property type="molecule type" value="Genomic_DNA"/>
</dbReference>
<evidence type="ECO:0000256" key="2">
    <source>
        <dbReference type="PROSITE-ProRule" id="PRU00261"/>
    </source>
</evidence>
<keyword evidence="5" id="KW-1185">Reference proteome</keyword>
<gene>
    <name evidence="4" type="ORF">PAC_04638</name>
</gene>
<dbReference type="AlphaFoldDB" id="A0A1L7WPR0"/>
<dbReference type="PROSITE" id="PS50941">
    <property type="entry name" value="CHIT_BIND_I_2"/>
    <property type="match status" value="1"/>
</dbReference>
<evidence type="ECO:0000256" key="1">
    <source>
        <dbReference type="ARBA" id="ARBA00022669"/>
    </source>
</evidence>
<feature type="disulfide bond" evidence="2">
    <location>
        <begin position="39"/>
        <end position="53"/>
    </location>
</feature>
<dbReference type="InterPro" id="IPR036861">
    <property type="entry name" value="Endochitinase-like_sf"/>
</dbReference>
<dbReference type="Gene3D" id="3.30.60.10">
    <property type="entry name" value="Endochitinase-like"/>
    <property type="match status" value="1"/>
</dbReference>
<name>A0A1L7WPR0_9HELO</name>
<dbReference type="OrthoDB" id="5985073at2759"/>
<dbReference type="InterPro" id="IPR018371">
    <property type="entry name" value="Chitin-binding_1_CS"/>
</dbReference>
<organism evidence="4 5">
    <name type="scientific">Phialocephala subalpina</name>
    <dbReference type="NCBI Taxonomy" id="576137"/>
    <lineage>
        <taxon>Eukaryota</taxon>
        <taxon>Fungi</taxon>
        <taxon>Dikarya</taxon>
        <taxon>Ascomycota</taxon>
        <taxon>Pezizomycotina</taxon>
        <taxon>Leotiomycetes</taxon>
        <taxon>Helotiales</taxon>
        <taxon>Mollisiaceae</taxon>
        <taxon>Phialocephala</taxon>
        <taxon>Phialocephala fortinii species complex</taxon>
    </lineage>
</organism>
<dbReference type="SUPFAM" id="SSF57016">
    <property type="entry name" value="Plant lectins/antimicrobial peptides"/>
    <property type="match status" value="1"/>
</dbReference>
<dbReference type="Pfam" id="PF00187">
    <property type="entry name" value="Chitin_bind_1"/>
    <property type="match status" value="1"/>
</dbReference>
<keyword evidence="1 2" id="KW-0147">Chitin-binding</keyword>
<feature type="disulfide bond" evidence="2">
    <location>
        <begin position="34"/>
        <end position="46"/>
    </location>
</feature>
<dbReference type="SMART" id="SM00270">
    <property type="entry name" value="ChtBD1"/>
    <property type="match status" value="1"/>
</dbReference>
<dbReference type="GO" id="GO:0008061">
    <property type="term" value="F:chitin binding"/>
    <property type="evidence" value="ECO:0007669"/>
    <property type="project" value="UniProtKB-UniRule"/>
</dbReference>
<dbReference type="PROSITE" id="PS00026">
    <property type="entry name" value="CHIT_BIND_I_1"/>
    <property type="match status" value="1"/>
</dbReference>
<accession>A0A1L7WPR0</accession>
<feature type="domain" description="Chitin-binding type-1" evidence="3">
    <location>
        <begin position="25"/>
        <end position="66"/>
    </location>
</feature>
<proteinExistence type="predicted"/>
<keyword evidence="2" id="KW-1015">Disulfide bond</keyword>
<comment type="caution">
    <text evidence="2">Lacks conserved residue(s) required for the propagation of feature annotation.</text>
</comment>
<protein>
    <recommendedName>
        <fullName evidence="3">Chitin-binding type-1 domain-containing protein</fullName>
    </recommendedName>
</protein>
<dbReference type="InterPro" id="IPR001002">
    <property type="entry name" value="Chitin-bd_1"/>
</dbReference>
<sequence length="207" mass="21583">MLPSPPPPVTATTAPPTSPTNPIIGALCSSTDKCPVGQCCSKYGYCGTTSDFCGAGCHPDAGTCWFPSGSLAPPLASEVMSSWPTYTQPPLPPPPVSNIPSATVDVIPSASPTWTPCSPLAEFFVDTNYGGAYYDACGTYGVCQDAPLDFQQIASSMYFASATSYCDLYAGTACTGGLLSISVGSPDQSDFGWFGDQMESFICYNYN</sequence>
<evidence type="ECO:0000313" key="4">
    <source>
        <dbReference type="EMBL" id="CZR54754.1"/>
    </source>
</evidence>